<evidence type="ECO:0000313" key="11">
    <source>
        <dbReference type="Proteomes" id="UP001515500"/>
    </source>
</evidence>
<dbReference type="InterPro" id="IPR032675">
    <property type="entry name" value="LRR_dom_sf"/>
</dbReference>
<protein>
    <submittedName>
        <fullName evidence="12">Probable inactive receptor-like protein kinase At3g56050</fullName>
    </submittedName>
</protein>
<keyword evidence="5 8" id="KW-1133">Transmembrane helix</keyword>
<evidence type="ECO:0000256" key="9">
    <source>
        <dbReference type="SAM" id="SignalP"/>
    </source>
</evidence>
<proteinExistence type="predicted"/>
<comment type="subcellular location">
    <subcellularLocation>
        <location evidence="7">Endomembrane system</location>
        <topology evidence="7">Single-pass type I membrane protein</topology>
    </subcellularLocation>
</comment>
<reference evidence="12" key="1">
    <citation type="submission" date="2025-08" db="UniProtKB">
        <authorList>
            <consortium name="RefSeq"/>
        </authorList>
    </citation>
    <scope>IDENTIFICATION</scope>
</reference>
<feature type="domain" description="Protein kinase" evidence="10">
    <location>
        <begin position="381"/>
        <end position="646"/>
    </location>
</feature>
<keyword evidence="4" id="KW-0677">Repeat</keyword>
<dbReference type="FunFam" id="3.30.200.20:FF:000489">
    <property type="entry name" value="Inactive receptor-like serine/threonine-protein kinase"/>
    <property type="match status" value="1"/>
</dbReference>
<organism evidence="11 12">
    <name type="scientific">Dioscorea cayennensis subsp. rotundata</name>
    <name type="common">White Guinea yam</name>
    <name type="synonym">Dioscorea rotundata</name>
    <dbReference type="NCBI Taxonomy" id="55577"/>
    <lineage>
        <taxon>Eukaryota</taxon>
        <taxon>Viridiplantae</taxon>
        <taxon>Streptophyta</taxon>
        <taxon>Embryophyta</taxon>
        <taxon>Tracheophyta</taxon>
        <taxon>Spermatophyta</taxon>
        <taxon>Magnoliopsida</taxon>
        <taxon>Liliopsida</taxon>
        <taxon>Dioscoreales</taxon>
        <taxon>Dioscoreaceae</taxon>
        <taxon>Dioscorea</taxon>
    </lineage>
</organism>
<dbReference type="Proteomes" id="UP001515500">
    <property type="component" value="Chromosome 9"/>
</dbReference>
<dbReference type="GeneID" id="120268977"/>
<dbReference type="Gene3D" id="1.10.510.10">
    <property type="entry name" value="Transferase(Phosphotransferase) domain 1"/>
    <property type="match status" value="1"/>
</dbReference>
<evidence type="ECO:0000313" key="12">
    <source>
        <dbReference type="RefSeq" id="XP_039132189.1"/>
    </source>
</evidence>
<dbReference type="SUPFAM" id="SSF52058">
    <property type="entry name" value="L domain-like"/>
    <property type="match status" value="1"/>
</dbReference>
<evidence type="ECO:0000256" key="7">
    <source>
        <dbReference type="ARBA" id="ARBA00046288"/>
    </source>
</evidence>
<dbReference type="PANTHER" id="PTHR46084">
    <property type="entry name" value="PROTEIN MALE DISCOVERER 2"/>
    <property type="match status" value="1"/>
</dbReference>
<accession>A0AB40BYP4</accession>
<name>A0AB40BYP4_DIOCR</name>
<keyword evidence="6 8" id="KW-0472">Membrane</keyword>
<dbReference type="InterPro" id="IPR000719">
    <property type="entry name" value="Prot_kinase_dom"/>
</dbReference>
<feature type="chain" id="PRO_5044234068" evidence="9">
    <location>
        <begin position="24"/>
        <end position="673"/>
    </location>
</feature>
<dbReference type="Pfam" id="PF08263">
    <property type="entry name" value="LRRNT_2"/>
    <property type="match status" value="1"/>
</dbReference>
<evidence type="ECO:0000259" key="10">
    <source>
        <dbReference type="PROSITE" id="PS50011"/>
    </source>
</evidence>
<dbReference type="GO" id="GO:0012505">
    <property type="term" value="C:endomembrane system"/>
    <property type="evidence" value="ECO:0007669"/>
    <property type="project" value="UniProtKB-SubCell"/>
</dbReference>
<dbReference type="Pfam" id="PF13855">
    <property type="entry name" value="LRR_8"/>
    <property type="match status" value="1"/>
</dbReference>
<dbReference type="InterPro" id="IPR011009">
    <property type="entry name" value="Kinase-like_dom_sf"/>
</dbReference>
<dbReference type="Gene3D" id="3.30.200.20">
    <property type="entry name" value="Phosphorylase Kinase, domain 1"/>
    <property type="match status" value="1"/>
</dbReference>
<evidence type="ECO:0000256" key="5">
    <source>
        <dbReference type="ARBA" id="ARBA00022989"/>
    </source>
</evidence>
<dbReference type="InterPro" id="IPR013210">
    <property type="entry name" value="LRR_N_plant-typ"/>
</dbReference>
<dbReference type="SUPFAM" id="SSF56112">
    <property type="entry name" value="Protein kinase-like (PK-like)"/>
    <property type="match status" value="1"/>
</dbReference>
<dbReference type="PROSITE" id="PS50011">
    <property type="entry name" value="PROTEIN_KINASE_DOM"/>
    <property type="match status" value="1"/>
</dbReference>
<dbReference type="PANTHER" id="PTHR46084:SF14">
    <property type="entry name" value="PROTEIN KINASE DOMAIN-CONTAINING PROTEIN"/>
    <property type="match status" value="1"/>
</dbReference>
<dbReference type="InterPro" id="IPR001245">
    <property type="entry name" value="Ser-Thr/Tyr_kinase_cat_dom"/>
</dbReference>
<evidence type="ECO:0000256" key="3">
    <source>
        <dbReference type="ARBA" id="ARBA00022729"/>
    </source>
</evidence>
<dbReference type="GO" id="GO:0004672">
    <property type="term" value="F:protein kinase activity"/>
    <property type="evidence" value="ECO:0007669"/>
    <property type="project" value="InterPro"/>
</dbReference>
<evidence type="ECO:0000256" key="8">
    <source>
        <dbReference type="SAM" id="Phobius"/>
    </source>
</evidence>
<feature type="transmembrane region" description="Helical" evidence="8">
    <location>
        <begin position="315"/>
        <end position="340"/>
    </location>
</feature>
<dbReference type="GO" id="GO:0005524">
    <property type="term" value="F:ATP binding"/>
    <property type="evidence" value="ECO:0007669"/>
    <property type="project" value="InterPro"/>
</dbReference>
<gene>
    <name evidence="12" type="primary">LOC120268977</name>
</gene>
<evidence type="ECO:0000256" key="4">
    <source>
        <dbReference type="ARBA" id="ARBA00022737"/>
    </source>
</evidence>
<dbReference type="AlphaFoldDB" id="A0AB40BYP4"/>
<dbReference type="FunFam" id="3.80.10.10:FF:000400">
    <property type="entry name" value="Nuclear pore complex protein NUP107"/>
    <property type="match status" value="1"/>
</dbReference>
<keyword evidence="2 8" id="KW-0812">Transmembrane</keyword>
<dbReference type="InterPro" id="IPR001611">
    <property type="entry name" value="Leu-rich_rpt"/>
</dbReference>
<keyword evidence="3 9" id="KW-0732">Signal</keyword>
<keyword evidence="11" id="KW-1185">Reference proteome</keyword>
<dbReference type="Gene3D" id="3.80.10.10">
    <property type="entry name" value="Ribonuclease Inhibitor"/>
    <property type="match status" value="1"/>
</dbReference>
<keyword evidence="1" id="KW-0433">Leucine-rich repeat</keyword>
<evidence type="ECO:0000256" key="6">
    <source>
        <dbReference type="ARBA" id="ARBA00023136"/>
    </source>
</evidence>
<dbReference type="RefSeq" id="XP_039132189.1">
    <property type="nucleotide sequence ID" value="XM_039276255.1"/>
</dbReference>
<evidence type="ECO:0000256" key="1">
    <source>
        <dbReference type="ARBA" id="ARBA00022614"/>
    </source>
</evidence>
<dbReference type="Pfam" id="PF07714">
    <property type="entry name" value="PK_Tyr_Ser-Thr"/>
    <property type="match status" value="1"/>
</dbReference>
<sequence length="673" mass="74909">MRAFGRRKVFCLLLLCFLSQSLDLGTCLNGEGWALLSFRERVEIDPFGVLLNWDEDDMDPCLWFGVDCSDDGRVVALNLRDLCLQGTLAPELGKLNHMKYIILHNNSFSGIIPREIANLQKLEVLDLGFNNLNGPLPSELESISSLEILILRSNRFLYNVSPKLSELIMLSDLQVEEEFHSNRGSFSRYIGKGPARKLIQVINKHKGSHRRHSQRSRRDHRGIQLIHALLSPSPSPFPVPSVTHSRFSSEAPAPSLFYPPAVSPAPAPSSFAMTKPQVNKQPNKTISPSTFTLIPSPAKYPSLGATSDSGAKHTIYWTIYAPAAAGVSFLLAVAAVYILCCRGSKVVTVRPWATGLSGQLQKAFVTGVPSLRRSEIETACEDFSNIIGTLSDCMLYKGTLSSGVEIAVISSMVTSSKDWSKQCEAQFRKKISTLSKVNHKNFVNLLGYCEESEPFTRMMVFEYAPNGTLFEHLHIKEAEHLDWAARLRIAMGIAYCLEHMHQLNPPVLLRNLDSSSIYLTDDYAAKVSDIRFWCEAKESKLASEELAPLDTQGSEPENIIYKFGILLLEIISGRLPFCEDNGLLVLWASSYLTGKRPLKEIIDPTLESVREEDVNALCDVIRSCIHSDITMRPTISQVVSKLREITAMPPDGAVPKLSPLWWAELEIISTEAN</sequence>
<evidence type="ECO:0000256" key="2">
    <source>
        <dbReference type="ARBA" id="ARBA00022692"/>
    </source>
</evidence>
<feature type="signal peptide" evidence="9">
    <location>
        <begin position="1"/>
        <end position="23"/>
    </location>
</feature>